<dbReference type="InterPro" id="IPR012677">
    <property type="entry name" value="Nucleotide-bd_a/b_plait_sf"/>
</dbReference>
<dbReference type="AlphaFoldDB" id="A0A7S2ZIC8"/>
<gene>
    <name evidence="8" type="ORF">RMAR00112_LOCUS8485</name>
    <name evidence="9" type="ORF">RMAR00112_LOCUS8507</name>
    <name evidence="10" type="ORF">RMAR00112_LOCUS8521</name>
</gene>
<dbReference type="SUPFAM" id="SSF54928">
    <property type="entry name" value="RNA-binding domain, RBD"/>
    <property type="match status" value="3"/>
</dbReference>
<dbReference type="PROSITE" id="PS50102">
    <property type="entry name" value="RRM"/>
    <property type="match status" value="4"/>
</dbReference>
<dbReference type="InterPro" id="IPR051945">
    <property type="entry name" value="RRM_MRD1_RNA_proc_ribogen"/>
</dbReference>
<evidence type="ECO:0000256" key="5">
    <source>
        <dbReference type="PROSITE-ProRule" id="PRU00176"/>
    </source>
</evidence>
<keyword evidence="4" id="KW-0539">Nucleus</keyword>
<dbReference type="EMBL" id="HBHW01011107">
    <property type="protein sequence ID" value="CAE0040557.1"/>
    <property type="molecule type" value="Transcribed_RNA"/>
</dbReference>
<dbReference type="PANTHER" id="PTHR48039">
    <property type="entry name" value="RNA-BINDING MOTIF PROTEIN 14B"/>
    <property type="match status" value="1"/>
</dbReference>
<keyword evidence="2" id="KW-0677">Repeat</keyword>
<evidence type="ECO:0000256" key="6">
    <source>
        <dbReference type="SAM" id="MobiDB-lite"/>
    </source>
</evidence>
<dbReference type="CDD" id="cd12416">
    <property type="entry name" value="RRM4_RBM28_like"/>
    <property type="match status" value="1"/>
</dbReference>
<feature type="domain" description="RRM" evidence="7">
    <location>
        <begin position="215"/>
        <end position="292"/>
    </location>
</feature>
<dbReference type="EMBL" id="HBHW01011093">
    <property type="protein sequence ID" value="CAE0040543.1"/>
    <property type="molecule type" value="Transcribed_RNA"/>
</dbReference>
<feature type="compositionally biased region" description="Acidic residues" evidence="6">
    <location>
        <begin position="334"/>
        <end position="347"/>
    </location>
</feature>
<name>A0A7S2ZIC8_9RHOD</name>
<proteinExistence type="predicted"/>
<evidence type="ECO:0000256" key="4">
    <source>
        <dbReference type="ARBA" id="ARBA00023242"/>
    </source>
</evidence>
<dbReference type="GO" id="GO:0003729">
    <property type="term" value="F:mRNA binding"/>
    <property type="evidence" value="ECO:0007669"/>
    <property type="project" value="TreeGrafter"/>
</dbReference>
<feature type="domain" description="RRM" evidence="7">
    <location>
        <begin position="366"/>
        <end position="459"/>
    </location>
</feature>
<evidence type="ECO:0000313" key="8">
    <source>
        <dbReference type="EMBL" id="CAE0040521.1"/>
    </source>
</evidence>
<evidence type="ECO:0000256" key="2">
    <source>
        <dbReference type="ARBA" id="ARBA00022737"/>
    </source>
</evidence>
<evidence type="ECO:0000256" key="1">
    <source>
        <dbReference type="ARBA" id="ARBA00004123"/>
    </source>
</evidence>
<evidence type="ECO:0000259" key="7">
    <source>
        <dbReference type="PROSITE" id="PS50102"/>
    </source>
</evidence>
<evidence type="ECO:0000313" key="10">
    <source>
        <dbReference type="EMBL" id="CAE0040557.1"/>
    </source>
</evidence>
<keyword evidence="3 5" id="KW-0694">RNA-binding</keyword>
<dbReference type="InterPro" id="IPR000504">
    <property type="entry name" value="RRM_dom"/>
</dbReference>
<accession>A0A7S2ZIC8</accession>
<protein>
    <recommendedName>
        <fullName evidence="7">RRM domain-containing protein</fullName>
    </recommendedName>
</protein>
<dbReference type="PANTHER" id="PTHR48039:SF5">
    <property type="entry name" value="RNA-BINDING PROTEIN 28"/>
    <property type="match status" value="1"/>
</dbReference>
<reference evidence="10" key="1">
    <citation type="submission" date="2021-01" db="EMBL/GenBank/DDBJ databases">
        <authorList>
            <person name="Corre E."/>
            <person name="Pelletier E."/>
            <person name="Niang G."/>
            <person name="Scheremetjew M."/>
            <person name="Finn R."/>
            <person name="Kale V."/>
            <person name="Holt S."/>
            <person name="Cochrane G."/>
            <person name="Meng A."/>
            <person name="Brown T."/>
            <person name="Cohen L."/>
        </authorList>
    </citation>
    <scope>NUCLEOTIDE SEQUENCE</scope>
    <source>
        <strain evidence="10">CCMP 769</strain>
    </source>
</reference>
<comment type="subcellular location">
    <subcellularLocation>
        <location evidence="1">Nucleus</location>
    </subcellularLocation>
</comment>
<dbReference type="Gene3D" id="3.30.70.330">
    <property type="match status" value="4"/>
</dbReference>
<feature type="compositionally biased region" description="Basic and acidic residues" evidence="6">
    <location>
        <begin position="348"/>
        <end position="361"/>
    </location>
</feature>
<dbReference type="InterPro" id="IPR035979">
    <property type="entry name" value="RBD_domain_sf"/>
</dbReference>
<feature type="region of interest" description="Disordered" evidence="6">
    <location>
        <begin position="302"/>
        <end position="361"/>
    </location>
</feature>
<evidence type="ECO:0000256" key="3">
    <source>
        <dbReference type="ARBA" id="ARBA00022884"/>
    </source>
</evidence>
<dbReference type="EMBL" id="HBHW01011071">
    <property type="protein sequence ID" value="CAE0040521.1"/>
    <property type="molecule type" value="Transcribed_RNA"/>
</dbReference>
<evidence type="ECO:0000313" key="9">
    <source>
        <dbReference type="EMBL" id="CAE0040543.1"/>
    </source>
</evidence>
<sequence length="640" mass="71153">MCIQEKYRMDDDQDGSGKDLDKRTLLVNRLSKSVTREDLEAAFSEVGVVRHCVVVTERGGQESRGFGFVSFSLPEDAELALKELQGTSIGGQEIRLSYANRRERNWSLESRGSEDANQEPRKPRIKAYRVEEGDLPKASRQTTPIVVVEHTTVDAVNSVLQGLKKVVKVEEKDGAVVVVFNRFKTARAKISKLHGLKSSSGISHAFFQSEARRRERLIVRNLPFSAEEKELKEVFGKYGPLREVHLPKKPDGKARGFAFVEYFHGVDAMSAVKTANGAKLGSRTLAVDIAVAKNKYLVLQDEAVPEEDEQDQPSDMKQNESEDDDEKAERGYADEGDAEGDKEESEENEGHREPQRAESTDEEILRTVFVRNVLLETTANELRLELKTFGDVEHCVLVKDKATGRSRGSAFVRFRDQSSVPKILKESGYDTAAGRQVLDESDVGITVGGRRLLVVPAVSKTTAKDFVPESASLGGTMKKREASKEDKRNLWLAHEGRIAEGDPAARGLSPIDLEKRRKAEKEKIKKLTSNPNIYVSKTRLNVRNLPLDVDAKALKQMFAKAGNVPLKGVTSCKIVRDEARKDSAGTPRSKGYGFVSFAEHESALNALRMVNNNPKALTTYLGKQASRVLMPLIGYYGNRF</sequence>
<dbReference type="CDD" id="cd12414">
    <property type="entry name" value="RRM2_RBM28_like"/>
    <property type="match status" value="1"/>
</dbReference>
<dbReference type="GO" id="GO:0005730">
    <property type="term" value="C:nucleolus"/>
    <property type="evidence" value="ECO:0007669"/>
    <property type="project" value="TreeGrafter"/>
</dbReference>
<feature type="domain" description="RRM" evidence="7">
    <location>
        <begin position="538"/>
        <end position="624"/>
    </location>
</feature>
<dbReference type="Pfam" id="PF00076">
    <property type="entry name" value="RRM_1"/>
    <property type="match status" value="4"/>
</dbReference>
<feature type="compositionally biased region" description="Acidic residues" evidence="6">
    <location>
        <begin position="303"/>
        <end position="312"/>
    </location>
</feature>
<dbReference type="FunFam" id="3.30.70.330:FF:000182">
    <property type="entry name" value="RNA-binding motif protein 28"/>
    <property type="match status" value="1"/>
</dbReference>
<dbReference type="SMART" id="SM00360">
    <property type="entry name" value="RRM"/>
    <property type="match status" value="4"/>
</dbReference>
<feature type="domain" description="RRM" evidence="7">
    <location>
        <begin position="23"/>
        <end position="101"/>
    </location>
</feature>
<organism evidence="10">
    <name type="scientific">Rhodosorus marinus</name>
    <dbReference type="NCBI Taxonomy" id="101924"/>
    <lineage>
        <taxon>Eukaryota</taxon>
        <taxon>Rhodophyta</taxon>
        <taxon>Stylonematophyceae</taxon>
        <taxon>Stylonematales</taxon>
        <taxon>Stylonemataceae</taxon>
        <taxon>Rhodosorus</taxon>
    </lineage>
</organism>